<dbReference type="AlphaFoldDB" id="A0A396S6A2"/>
<comment type="caution">
    <text evidence="2">The sequence shown here is derived from an EMBL/GenBank/DDBJ whole genome shotgun (WGS) entry which is preliminary data.</text>
</comment>
<proteinExistence type="predicted"/>
<dbReference type="EMBL" id="QWEI01000005">
    <property type="protein sequence ID" value="RHW36179.1"/>
    <property type="molecule type" value="Genomic_DNA"/>
</dbReference>
<organism evidence="2 3">
    <name type="scientific">Ureibacillus yapensis</name>
    <dbReference type="NCBI Taxonomy" id="2304605"/>
    <lineage>
        <taxon>Bacteria</taxon>
        <taxon>Bacillati</taxon>
        <taxon>Bacillota</taxon>
        <taxon>Bacilli</taxon>
        <taxon>Bacillales</taxon>
        <taxon>Caryophanaceae</taxon>
        <taxon>Ureibacillus</taxon>
    </lineage>
</organism>
<feature type="compositionally biased region" description="Polar residues" evidence="1">
    <location>
        <begin position="40"/>
        <end position="59"/>
    </location>
</feature>
<sequence>MKKRLFLSLLPFVFLVGCTNSPKEEEEPKTVVKEESKETQSVSGENKTSTETETASSIPEENLADSFSAYLDDISVLAPEEARIIELYDGVTGVNYTNDDVLYTALLDEIIPAYRDFVAELESIMPQNPQIRELHEVYIEAANIQYNSFIVMVSALEEQDSDKITEANQGLDQARKLLRDWLYEVESIASETGVALQ</sequence>
<evidence type="ECO:0000256" key="1">
    <source>
        <dbReference type="SAM" id="MobiDB-lite"/>
    </source>
</evidence>
<gene>
    <name evidence="2" type="ORF">D1B33_11100</name>
</gene>
<dbReference type="Proteomes" id="UP000265692">
    <property type="component" value="Unassembled WGS sequence"/>
</dbReference>
<dbReference type="RefSeq" id="WP_118876470.1">
    <property type="nucleotide sequence ID" value="NZ_QWEI01000005.1"/>
</dbReference>
<dbReference type="PROSITE" id="PS51257">
    <property type="entry name" value="PROKAR_LIPOPROTEIN"/>
    <property type="match status" value="1"/>
</dbReference>
<reference evidence="2 3" key="1">
    <citation type="submission" date="2018-08" db="EMBL/GenBank/DDBJ databases">
        <title>Lysinibacillus sp. YLB-03 draft genome sequence.</title>
        <authorList>
            <person name="Yu L."/>
        </authorList>
    </citation>
    <scope>NUCLEOTIDE SEQUENCE [LARGE SCALE GENOMIC DNA]</scope>
    <source>
        <strain evidence="2 3">YLB-03</strain>
    </source>
</reference>
<keyword evidence="3" id="KW-1185">Reference proteome</keyword>
<evidence type="ECO:0000313" key="2">
    <source>
        <dbReference type="EMBL" id="RHW36179.1"/>
    </source>
</evidence>
<feature type="compositionally biased region" description="Basic and acidic residues" evidence="1">
    <location>
        <begin position="22"/>
        <end position="38"/>
    </location>
</feature>
<protein>
    <recommendedName>
        <fullName evidence="4">Lipoprotein</fullName>
    </recommendedName>
</protein>
<name>A0A396S6A2_9BACL</name>
<dbReference type="OrthoDB" id="1953267at2"/>
<evidence type="ECO:0000313" key="3">
    <source>
        <dbReference type="Proteomes" id="UP000265692"/>
    </source>
</evidence>
<accession>A0A396S6A2</accession>
<feature type="region of interest" description="Disordered" evidence="1">
    <location>
        <begin position="22"/>
        <end position="59"/>
    </location>
</feature>
<evidence type="ECO:0008006" key="4">
    <source>
        <dbReference type="Google" id="ProtNLM"/>
    </source>
</evidence>